<sequence length="290" mass="31712">MDCSSLPPQLAVPLALAREGGKALVVKMRRRKKQMIKVTMRTKSSMSSKGTMLGFLLSWSMTRMIRKQIPFGRALISGWTLGGRIKGKPVPDTLLEKARQEQEHVTSLDPKSRAAGGTETPWAQTPVTDLTAVGEGRGAVLSLKLDMFSDSVTGLTVVDPKGYLTDLKSMKITSDTEISDIKKARLLLKSVTQTNPNHPPGWIAAARLEEVAEKSGCSPGDAKVVIARGVKSIPNSLKLWMQVVKLEHDGVNKSRVLRKGLEHIPYSVRLWKAVVELANEEDAGFCFKGL</sequence>
<dbReference type="Proteomes" id="UP000607653">
    <property type="component" value="Unassembled WGS sequence"/>
</dbReference>
<dbReference type="GO" id="GO:0000398">
    <property type="term" value="P:mRNA splicing, via spliceosome"/>
    <property type="evidence" value="ECO:0007669"/>
    <property type="project" value="InterPro"/>
</dbReference>
<dbReference type="PANTHER" id="PTHR11246:SF1">
    <property type="entry name" value="PRE-MRNA-PROCESSING FACTOR 6"/>
    <property type="match status" value="1"/>
</dbReference>
<evidence type="ECO:0000313" key="4">
    <source>
        <dbReference type="Proteomes" id="UP000607653"/>
    </source>
</evidence>
<proteinExistence type="predicted"/>
<evidence type="ECO:0000256" key="2">
    <source>
        <dbReference type="SAM" id="MobiDB-lite"/>
    </source>
</evidence>
<organism evidence="3 4">
    <name type="scientific">Nelumbo nucifera</name>
    <name type="common">Sacred lotus</name>
    <dbReference type="NCBI Taxonomy" id="4432"/>
    <lineage>
        <taxon>Eukaryota</taxon>
        <taxon>Viridiplantae</taxon>
        <taxon>Streptophyta</taxon>
        <taxon>Embryophyta</taxon>
        <taxon>Tracheophyta</taxon>
        <taxon>Spermatophyta</taxon>
        <taxon>Magnoliopsida</taxon>
        <taxon>Proteales</taxon>
        <taxon>Nelumbonaceae</taxon>
        <taxon>Nelumbo</taxon>
    </lineage>
</organism>
<gene>
    <name evidence="3" type="ORF">HUJ06_031175</name>
</gene>
<evidence type="ECO:0000256" key="1">
    <source>
        <dbReference type="ARBA" id="ARBA00022737"/>
    </source>
</evidence>
<dbReference type="EMBL" id="DUZY01000002">
    <property type="protein sequence ID" value="DAD29707.1"/>
    <property type="molecule type" value="Genomic_DNA"/>
</dbReference>
<dbReference type="Gene3D" id="1.25.40.10">
    <property type="entry name" value="Tetratricopeptide repeat domain"/>
    <property type="match status" value="1"/>
</dbReference>
<dbReference type="InterPro" id="IPR045075">
    <property type="entry name" value="Syf1-like"/>
</dbReference>
<comment type="caution">
    <text evidence="3">The sequence shown here is derived from an EMBL/GenBank/DDBJ whole genome shotgun (WGS) entry which is preliminary data.</text>
</comment>
<protein>
    <submittedName>
        <fullName evidence="3">Uncharacterized protein</fullName>
    </submittedName>
</protein>
<keyword evidence="4" id="KW-1185">Reference proteome</keyword>
<evidence type="ECO:0000313" key="3">
    <source>
        <dbReference type="EMBL" id="DAD29707.1"/>
    </source>
</evidence>
<dbReference type="PANTHER" id="PTHR11246">
    <property type="entry name" value="PRE-MRNA SPLICING FACTOR"/>
    <property type="match status" value="1"/>
</dbReference>
<feature type="compositionally biased region" description="Basic and acidic residues" evidence="2">
    <location>
        <begin position="98"/>
        <end position="112"/>
    </location>
</feature>
<keyword evidence="1" id="KW-0677">Repeat</keyword>
<accession>A0A822YB95</accession>
<dbReference type="AlphaFoldDB" id="A0A822YB95"/>
<dbReference type="InterPro" id="IPR011990">
    <property type="entry name" value="TPR-like_helical_dom_sf"/>
</dbReference>
<name>A0A822YB95_NELNU</name>
<reference evidence="3 4" key="1">
    <citation type="journal article" date="2020" name="Mol. Biol. Evol.">
        <title>Distinct Expression and Methylation Patterns for Genes with Different Fates following a Single Whole-Genome Duplication in Flowering Plants.</title>
        <authorList>
            <person name="Shi T."/>
            <person name="Rahmani R.S."/>
            <person name="Gugger P.F."/>
            <person name="Wang M."/>
            <person name="Li H."/>
            <person name="Zhang Y."/>
            <person name="Li Z."/>
            <person name="Wang Q."/>
            <person name="Van de Peer Y."/>
            <person name="Marchal K."/>
            <person name="Chen J."/>
        </authorList>
    </citation>
    <scope>NUCLEOTIDE SEQUENCE [LARGE SCALE GENOMIC DNA]</scope>
    <source>
        <tissue evidence="3">Leaf</tissue>
    </source>
</reference>
<feature type="region of interest" description="Disordered" evidence="2">
    <location>
        <begin position="98"/>
        <end position="123"/>
    </location>
</feature>